<dbReference type="PANTHER" id="PTHR43649">
    <property type="entry name" value="ARABINOSE-BINDING PROTEIN-RELATED"/>
    <property type="match status" value="1"/>
</dbReference>
<dbReference type="eggNOG" id="COG1653">
    <property type="taxonomic scope" value="Bacteria"/>
</dbReference>
<evidence type="ECO:0000313" key="4">
    <source>
        <dbReference type="EMBL" id="SNV85725.1"/>
    </source>
</evidence>
<dbReference type="CDD" id="cd14748">
    <property type="entry name" value="PBP2_UgpB"/>
    <property type="match status" value="1"/>
</dbReference>
<organism evidence="3 5">
    <name type="scientific">Corynebacterium imitans</name>
    <dbReference type="NCBI Taxonomy" id="156978"/>
    <lineage>
        <taxon>Bacteria</taxon>
        <taxon>Bacillati</taxon>
        <taxon>Actinomycetota</taxon>
        <taxon>Actinomycetes</taxon>
        <taxon>Mycobacteriales</taxon>
        <taxon>Corynebacteriaceae</taxon>
        <taxon>Corynebacterium</taxon>
    </lineage>
</organism>
<dbReference type="Proteomes" id="UP000028780">
    <property type="component" value="Chromosome"/>
</dbReference>
<feature type="signal peptide" evidence="2">
    <location>
        <begin position="1"/>
        <end position="25"/>
    </location>
</feature>
<name>A0A076NLY5_9CORY</name>
<dbReference type="SUPFAM" id="SSF53850">
    <property type="entry name" value="Periplasmic binding protein-like II"/>
    <property type="match status" value="1"/>
</dbReference>
<dbReference type="Proteomes" id="UP000215374">
    <property type="component" value="Chromosome 1"/>
</dbReference>
<feature type="chain" id="PRO_5001715836" evidence="2">
    <location>
        <begin position="26"/>
        <end position="440"/>
    </location>
</feature>
<dbReference type="PROSITE" id="PS51257">
    <property type="entry name" value="PROKAR_LIPOPROTEIN"/>
    <property type="match status" value="1"/>
</dbReference>
<keyword evidence="2" id="KW-0732">Signal</keyword>
<reference evidence="4 6" key="2">
    <citation type="submission" date="2017-06" db="EMBL/GenBank/DDBJ databases">
        <authorList>
            <consortium name="Pathogen Informatics"/>
        </authorList>
    </citation>
    <scope>NUCLEOTIDE SEQUENCE [LARGE SCALE GENOMIC DNA]</scope>
    <source>
        <strain evidence="4 6">NCTC13015</strain>
    </source>
</reference>
<evidence type="ECO:0000256" key="1">
    <source>
        <dbReference type="SAM" id="MobiDB-lite"/>
    </source>
</evidence>
<accession>A0A076NLY5</accession>
<dbReference type="KEGG" id="cii:CIMIT_11205"/>
<dbReference type="HOGENOM" id="CLU_031285_3_1_11"/>
<dbReference type="STRING" id="156978.CIMIT_11205"/>
<evidence type="ECO:0000313" key="5">
    <source>
        <dbReference type="Proteomes" id="UP000028780"/>
    </source>
</evidence>
<dbReference type="EMBL" id="CP009211">
    <property type="protein sequence ID" value="AIJ34373.1"/>
    <property type="molecule type" value="Genomic_DNA"/>
</dbReference>
<dbReference type="PANTHER" id="PTHR43649:SF30">
    <property type="entry name" value="ABC TRANSPORTER SUBSTRATE-BINDING PROTEIN"/>
    <property type="match status" value="1"/>
</dbReference>
<evidence type="ECO:0000313" key="3">
    <source>
        <dbReference type="EMBL" id="AIJ34373.1"/>
    </source>
</evidence>
<reference evidence="3 5" key="1">
    <citation type="submission" date="2014-08" db="EMBL/GenBank/DDBJ databases">
        <title>Complete genome sequence of Corynebacterium imitans DSM 44264, isolated from a five-month-old boy with suspected pharyngeal diphtheria.</title>
        <authorList>
            <person name="Mollmann S."/>
            <person name="Albersmeier A."/>
            <person name="Ruckert C."/>
            <person name="Tauch A."/>
        </authorList>
    </citation>
    <scope>NUCLEOTIDE SEQUENCE [LARGE SCALE GENOMIC DNA]</scope>
    <source>
        <strain evidence="3 5">DSM 44264</strain>
    </source>
</reference>
<gene>
    <name evidence="3" type="ORF">CIMIT_11205</name>
    <name evidence="4" type="ORF">SAMEA4535761_02298</name>
</gene>
<dbReference type="EMBL" id="LT906467">
    <property type="protein sequence ID" value="SNV85725.1"/>
    <property type="molecule type" value="Genomic_DNA"/>
</dbReference>
<evidence type="ECO:0000256" key="2">
    <source>
        <dbReference type="SAM" id="SignalP"/>
    </source>
</evidence>
<feature type="region of interest" description="Disordered" evidence="1">
    <location>
        <begin position="28"/>
        <end position="56"/>
    </location>
</feature>
<dbReference type="OrthoDB" id="2510110at2"/>
<dbReference type="InterPro" id="IPR050490">
    <property type="entry name" value="Bact_solute-bd_prot1"/>
</dbReference>
<evidence type="ECO:0000313" key="6">
    <source>
        <dbReference type="Proteomes" id="UP000215374"/>
    </source>
</evidence>
<sequence>MSRNTKRFAALGAALLTTITLTACAGGSTTASNDSNGGSESAESGDANTITFWSNHPGSSKDMEEELIAAFEEENPDLKVKLVTAGSNYEEVAQRFNAALAGGDLPDVVIASDVTWFNFALNDATTPLDELWEMNNIDADSYVDTLREDYTYNDKHYGVPYSRSTNLMYWNTDDLEAAGLPTDRGPESWEEFDEWATAIKDKLDKPAVVVPDGSNYLDWYFQGMIWAFGGSYSNEWEPNFTSPESIEAGKFLQEQVQEGHIEIATDPTVAFGSGKAAGLLQSTGSLGGLNETATIPFITTYLPGPGPSAATGGAGLAVPAGISDERKANAVKFIDFITNTENTIKFSQATGYMPVRKDALEDPEEKKFLEENPNAETAIKQLNENTKPQDYARVFVPGGGQRIGGVLDRITVGGQDVEQAFEDLQKETQDVIDRDITPKL</sequence>
<dbReference type="RefSeq" id="WP_038592952.1">
    <property type="nucleotide sequence ID" value="NZ_CP009211.1"/>
</dbReference>
<protein>
    <submittedName>
        <fullName evidence="3">ABC transporter substrate-binding protein</fullName>
    </submittedName>
    <submittedName>
        <fullName evidence="4">Glycerol-3-phosphate-binding periplasmic protein</fullName>
    </submittedName>
</protein>
<dbReference type="Pfam" id="PF13416">
    <property type="entry name" value="SBP_bac_8"/>
    <property type="match status" value="1"/>
</dbReference>
<proteinExistence type="predicted"/>
<keyword evidence="5" id="KW-1185">Reference proteome</keyword>
<dbReference type="Gene3D" id="3.40.190.10">
    <property type="entry name" value="Periplasmic binding protein-like II"/>
    <property type="match status" value="1"/>
</dbReference>
<dbReference type="InterPro" id="IPR006059">
    <property type="entry name" value="SBP"/>
</dbReference>
<dbReference type="AlphaFoldDB" id="A0A076NLY5"/>